<dbReference type="RefSeq" id="WP_369724303.1">
    <property type="nucleotide sequence ID" value="NZ_CP165734.1"/>
</dbReference>
<sequence>MKILTGGRARDVQQTASAVNLSDQQRQQLRSIMSSAHGPTMDRPNFEMMIGTSVPRQTQVADLPPEVTQVLNGFWGDQYLIAGKDLVIVDQHSRRVAGIIAEVR</sequence>
<organism evidence="2">
    <name type="scientific">Bradyrhizobium sp. LLZ17</name>
    <dbReference type="NCBI Taxonomy" id="3239388"/>
    <lineage>
        <taxon>Bacteria</taxon>
        <taxon>Pseudomonadati</taxon>
        <taxon>Pseudomonadota</taxon>
        <taxon>Alphaproteobacteria</taxon>
        <taxon>Hyphomicrobiales</taxon>
        <taxon>Nitrobacteraceae</taxon>
        <taxon>Bradyrhizobium</taxon>
    </lineage>
</organism>
<dbReference type="EMBL" id="CP165734">
    <property type="protein sequence ID" value="XDV59467.1"/>
    <property type="molecule type" value="Genomic_DNA"/>
</dbReference>
<proteinExistence type="predicted"/>
<feature type="region of interest" description="Disordered" evidence="1">
    <location>
        <begin position="1"/>
        <end position="28"/>
    </location>
</feature>
<reference evidence="2" key="1">
    <citation type="submission" date="2024-08" db="EMBL/GenBank/DDBJ databases">
        <authorList>
            <person name="Chaddad Z."/>
            <person name="Lamrabet M."/>
            <person name="Bouhnik O."/>
            <person name="Alami S."/>
            <person name="Wipf D."/>
            <person name="Courty P.E."/>
            <person name="Missbah El Idrissi M."/>
        </authorList>
    </citation>
    <scope>NUCLEOTIDE SEQUENCE</scope>
    <source>
        <strain evidence="2">LLZ17</strain>
    </source>
</reference>
<name>A0AB39XT33_9BRAD</name>
<protein>
    <submittedName>
        <fullName evidence="2">DUF1236 domain-containing protein</fullName>
    </submittedName>
</protein>
<gene>
    <name evidence="2" type="ORF">AB8Z38_08790</name>
</gene>
<dbReference type="InterPro" id="IPR009642">
    <property type="entry name" value="DUF1236"/>
</dbReference>
<accession>A0AB39XT33</accession>
<dbReference type="AlphaFoldDB" id="A0AB39XT33"/>
<evidence type="ECO:0000256" key="1">
    <source>
        <dbReference type="SAM" id="MobiDB-lite"/>
    </source>
</evidence>
<feature type="compositionally biased region" description="Polar residues" evidence="1">
    <location>
        <begin position="12"/>
        <end position="28"/>
    </location>
</feature>
<dbReference type="Pfam" id="PF06823">
    <property type="entry name" value="DUF1236"/>
    <property type="match status" value="1"/>
</dbReference>
<evidence type="ECO:0000313" key="2">
    <source>
        <dbReference type="EMBL" id="XDV59467.1"/>
    </source>
</evidence>